<feature type="chain" id="PRO_5030926516" description="DUF4214 domain-containing protein" evidence="1">
    <location>
        <begin position="24"/>
        <end position="516"/>
    </location>
</feature>
<evidence type="ECO:0000259" key="2">
    <source>
        <dbReference type="Pfam" id="PF13946"/>
    </source>
</evidence>
<dbReference type="InterPro" id="IPR038255">
    <property type="entry name" value="PBS_linker_sf"/>
</dbReference>
<dbReference type="Pfam" id="PF13946">
    <property type="entry name" value="DUF4214"/>
    <property type="match status" value="2"/>
</dbReference>
<dbReference type="Proteomes" id="UP000543642">
    <property type="component" value="Unassembled WGS sequence"/>
</dbReference>
<dbReference type="Gene3D" id="1.10.3130.20">
    <property type="entry name" value="Phycobilisome linker domain"/>
    <property type="match status" value="2"/>
</dbReference>
<organism evidence="3 4">
    <name type="scientific">Catenibacillus scindens</name>
    <dbReference type="NCBI Taxonomy" id="673271"/>
    <lineage>
        <taxon>Bacteria</taxon>
        <taxon>Bacillati</taxon>
        <taxon>Bacillota</taxon>
        <taxon>Clostridia</taxon>
        <taxon>Lachnospirales</taxon>
        <taxon>Lachnospiraceae</taxon>
        <taxon>Catenibacillus</taxon>
    </lineage>
</organism>
<accession>A0A7W8H787</accession>
<comment type="caution">
    <text evidence="3">The sequence shown here is derived from an EMBL/GenBank/DDBJ whole genome shotgun (WGS) entry which is preliminary data.</text>
</comment>
<evidence type="ECO:0000313" key="3">
    <source>
        <dbReference type="EMBL" id="MBB5263104.1"/>
    </source>
</evidence>
<feature type="domain" description="DUF4214" evidence="2">
    <location>
        <begin position="224"/>
        <end position="278"/>
    </location>
</feature>
<dbReference type="EMBL" id="JACHFW010000001">
    <property type="protein sequence ID" value="MBB5263104.1"/>
    <property type="molecule type" value="Genomic_DNA"/>
</dbReference>
<reference evidence="3 4" key="1">
    <citation type="submission" date="2020-08" db="EMBL/GenBank/DDBJ databases">
        <title>Genomic Encyclopedia of Type Strains, Phase IV (KMG-IV): sequencing the most valuable type-strain genomes for metagenomic binning, comparative biology and taxonomic classification.</title>
        <authorList>
            <person name="Goeker M."/>
        </authorList>
    </citation>
    <scope>NUCLEOTIDE SEQUENCE [LARGE SCALE GENOMIC DNA]</scope>
    <source>
        <strain evidence="3 4">DSM 106146</strain>
    </source>
</reference>
<gene>
    <name evidence="3" type="ORF">HNP82_000198</name>
</gene>
<proteinExistence type="predicted"/>
<feature type="domain" description="DUF4214" evidence="2">
    <location>
        <begin position="96"/>
        <end position="149"/>
    </location>
</feature>
<dbReference type="InterPro" id="IPR025282">
    <property type="entry name" value="DUF4214"/>
</dbReference>
<dbReference type="AlphaFoldDB" id="A0A7W8H787"/>
<evidence type="ECO:0000313" key="4">
    <source>
        <dbReference type="Proteomes" id="UP000543642"/>
    </source>
</evidence>
<keyword evidence="4" id="KW-1185">Reference proteome</keyword>
<keyword evidence="1" id="KW-0732">Signal</keyword>
<name>A0A7W8H787_9FIRM</name>
<evidence type="ECO:0000256" key="1">
    <source>
        <dbReference type="SAM" id="SignalP"/>
    </source>
</evidence>
<protein>
    <recommendedName>
        <fullName evidence="2">DUF4214 domain-containing protein</fullName>
    </recommendedName>
</protein>
<sequence length="516" mass="57286">MKGKRTMIGILAAMLIASTPAYASQAVPTYAAPAAATAQTEENSGVQGFVARLYELILGRKPDAKGLSEWTALLTSGQATGAHVASGFIYSNELKAQNLSNEDYVEVLYKTFLNRSSDSKGKAEWVNLLNKGMSRPYIYMGFVNSPEFGKICTSYGINQGQATLTEPRDQNQGVTMFVYRCYEKFLGRKADDAGLNAWANVLLTGQNNAKEAASGFVFSNELKGQNLSNEDYVKRLYQGLFDREADSEGLSQWVSQLDKGVSREDVFYGFADSKEFRDLAASFGLDNSWAGTPVESIPQTPEEPSSPSMSKEDFIQLLMSKRTLWEMDDYEAKVYNGYFETGYTLMDLDFDGTLELLVNCAGGSMHNNPTAVYKVINGNLVQITEEYGLDFQGVELIYNKDLGQYCYTCDTITRGGSNGYYQGQIEYVFSGNTYTSREIYGKVVSKSFDGQESITYQIEGEKVSQQAYESAVSAYDAIAEGTKWNAGFISHEEWTEFTTAEKQSALGELYDSFYYE</sequence>
<feature type="signal peptide" evidence="1">
    <location>
        <begin position="1"/>
        <end position="23"/>
    </location>
</feature>
<dbReference type="RefSeq" id="WP_183770466.1">
    <property type="nucleotide sequence ID" value="NZ_JACHFW010000001.1"/>
</dbReference>